<keyword evidence="7" id="KW-0520">NAD</keyword>
<keyword evidence="4" id="KW-1278">Translocase</keyword>
<dbReference type="PANTHER" id="PTHR10371">
    <property type="entry name" value="NADH DEHYDROGENASE UBIQUINONE FLAVOPROTEIN 2, MITOCHONDRIAL"/>
    <property type="match status" value="1"/>
</dbReference>
<dbReference type="AlphaFoldDB" id="A0A2T0RK46"/>
<dbReference type="GO" id="GO:0046872">
    <property type="term" value="F:metal ion binding"/>
    <property type="evidence" value="ECO:0007669"/>
    <property type="project" value="UniProtKB-KW"/>
</dbReference>
<dbReference type="InterPro" id="IPR002023">
    <property type="entry name" value="NuoE-like"/>
</dbReference>
<evidence type="ECO:0000256" key="10">
    <source>
        <dbReference type="SAM" id="MobiDB-lite"/>
    </source>
</evidence>
<comment type="cofactor">
    <cofactor evidence="8">
        <name>[2Fe-2S] cluster</name>
        <dbReference type="ChEBI" id="CHEBI:190135"/>
    </cofactor>
</comment>
<dbReference type="Gene3D" id="1.10.10.1590">
    <property type="entry name" value="NADH-quinone oxidoreductase subunit E"/>
    <property type="match status" value="1"/>
</dbReference>
<dbReference type="Gene3D" id="3.40.30.10">
    <property type="entry name" value="Glutaredoxin"/>
    <property type="match status" value="1"/>
</dbReference>
<dbReference type="NCBIfam" id="NF005724">
    <property type="entry name" value="PRK07539.1-4"/>
    <property type="match status" value="1"/>
</dbReference>
<keyword evidence="2" id="KW-0001">2Fe-2S</keyword>
<dbReference type="GO" id="GO:0008324">
    <property type="term" value="F:monoatomic cation transmembrane transporter activity"/>
    <property type="evidence" value="ECO:0007669"/>
    <property type="project" value="UniProtKB-ARBA"/>
</dbReference>
<dbReference type="NCBIfam" id="TIGR01958">
    <property type="entry name" value="nuoE_fam"/>
    <property type="match status" value="1"/>
</dbReference>
<dbReference type="GO" id="GO:0098796">
    <property type="term" value="C:membrane protein complex"/>
    <property type="evidence" value="ECO:0007669"/>
    <property type="project" value="UniProtKB-ARBA"/>
</dbReference>
<accession>A0A2T0RK46</accession>
<proteinExistence type="inferred from homology"/>
<evidence type="ECO:0000256" key="2">
    <source>
        <dbReference type="ARBA" id="ARBA00022714"/>
    </source>
</evidence>
<dbReference type="PROSITE" id="PS01099">
    <property type="entry name" value="COMPLEX1_24K"/>
    <property type="match status" value="1"/>
</dbReference>
<dbReference type="SUPFAM" id="SSF52833">
    <property type="entry name" value="Thioredoxin-like"/>
    <property type="match status" value="1"/>
</dbReference>
<dbReference type="Pfam" id="PF01257">
    <property type="entry name" value="2Fe-2S_thioredx"/>
    <property type="match status" value="1"/>
</dbReference>
<feature type="compositionally biased region" description="Basic and acidic residues" evidence="10">
    <location>
        <begin position="298"/>
        <end position="311"/>
    </location>
</feature>
<comment type="similarity">
    <text evidence="1">Belongs to the complex I 24 kDa subunit family.</text>
</comment>
<dbReference type="RefSeq" id="WP_106206768.1">
    <property type="nucleotide sequence ID" value="NZ_PVTD01000009.1"/>
</dbReference>
<dbReference type="FunFam" id="1.10.10.1590:FF:000001">
    <property type="entry name" value="NADH-quinone oxidoreductase subunit E"/>
    <property type="match status" value="1"/>
</dbReference>
<dbReference type="GO" id="GO:0051537">
    <property type="term" value="F:2 iron, 2 sulfur cluster binding"/>
    <property type="evidence" value="ECO:0007669"/>
    <property type="project" value="UniProtKB-KW"/>
</dbReference>
<keyword evidence="12" id="KW-1185">Reference proteome</keyword>
<dbReference type="Proteomes" id="UP000239480">
    <property type="component" value="Unassembled WGS sequence"/>
</dbReference>
<evidence type="ECO:0000313" key="11">
    <source>
        <dbReference type="EMBL" id="PRY21511.1"/>
    </source>
</evidence>
<evidence type="ECO:0000256" key="3">
    <source>
        <dbReference type="ARBA" id="ARBA00022723"/>
    </source>
</evidence>
<dbReference type="InterPro" id="IPR041921">
    <property type="entry name" value="NuoE_N"/>
</dbReference>
<reference evidence="11 12" key="1">
    <citation type="submission" date="2018-03" db="EMBL/GenBank/DDBJ databases">
        <title>Genomic Encyclopedia of Archaeal and Bacterial Type Strains, Phase II (KMG-II): from individual species to whole genera.</title>
        <authorList>
            <person name="Goeker M."/>
        </authorList>
    </citation>
    <scope>NUCLEOTIDE SEQUENCE [LARGE SCALE GENOMIC DNA]</scope>
    <source>
        <strain evidence="11 12">DSM 29328</strain>
    </source>
</reference>
<comment type="catalytic activity">
    <reaction evidence="9">
        <text>a quinone + NADH + 5 H(+)(in) = a quinol + NAD(+) + 4 H(+)(out)</text>
        <dbReference type="Rhea" id="RHEA:57888"/>
        <dbReference type="ChEBI" id="CHEBI:15378"/>
        <dbReference type="ChEBI" id="CHEBI:24646"/>
        <dbReference type="ChEBI" id="CHEBI:57540"/>
        <dbReference type="ChEBI" id="CHEBI:57945"/>
        <dbReference type="ChEBI" id="CHEBI:132124"/>
    </reaction>
</comment>
<evidence type="ECO:0000256" key="1">
    <source>
        <dbReference type="ARBA" id="ARBA00010643"/>
    </source>
</evidence>
<organism evidence="11 12">
    <name type="scientific">Aliiruegeria haliotis</name>
    <dbReference type="NCBI Taxonomy" id="1280846"/>
    <lineage>
        <taxon>Bacteria</taxon>
        <taxon>Pseudomonadati</taxon>
        <taxon>Pseudomonadota</taxon>
        <taxon>Alphaproteobacteria</taxon>
        <taxon>Rhodobacterales</taxon>
        <taxon>Roseobacteraceae</taxon>
        <taxon>Aliiruegeria</taxon>
    </lineage>
</organism>
<dbReference type="FunFam" id="3.40.30.10:FF:000022">
    <property type="entry name" value="NADH dehydrogenase flavoprotein 2, mitochondrial"/>
    <property type="match status" value="1"/>
</dbReference>
<keyword evidence="3" id="KW-0479">Metal-binding</keyword>
<dbReference type="GO" id="GO:1902494">
    <property type="term" value="C:catalytic complex"/>
    <property type="evidence" value="ECO:0007669"/>
    <property type="project" value="UniProtKB-ARBA"/>
</dbReference>
<feature type="compositionally biased region" description="Basic and acidic residues" evidence="10">
    <location>
        <begin position="274"/>
        <end position="285"/>
    </location>
</feature>
<evidence type="ECO:0000256" key="8">
    <source>
        <dbReference type="ARBA" id="ARBA00034078"/>
    </source>
</evidence>
<protein>
    <submittedName>
        <fullName evidence="11">NADH dehydrogenase subunit E</fullName>
    </submittedName>
</protein>
<evidence type="ECO:0000256" key="5">
    <source>
        <dbReference type="ARBA" id="ARBA00023004"/>
    </source>
</evidence>
<evidence type="ECO:0000256" key="7">
    <source>
        <dbReference type="ARBA" id="ARBA00023027"/>
    </source>
</evidence>
<evidence type="ECO:0000256" key="9">
    <source>
        <dbReference type="ARBA" id="ARBA00047712"/>
    </source>
</evidence>
<dbReference type="EMBL" id="PVTD01000009">
    <property type="protein sequence ID" value="PRY21511.1"/>
    <property type="molecule type" value="Genomic_DNA"/>
</dbReference>
<dbReference type="Gene3D" id="1.10.150.20">
    <property type="entry name" value="5' to 3' exonuclease, C-terminal subdomain"/>
    <property type="match status" value="1"/>
</dbReference>
<dbReference type="GO" id="GO:0022890">
    <property type="term" value="F:inorganic cation transmembrane transporter activity"/>
    <property type="evidence" value="ECO:0007669"/>
    <property type="project" value="UniProtKB-ARBA"/>
</dbReference>
<dbReference type="GO" id="GO:0022804">
    <property type="term" value="F:active transmembrane transporter activity"/>
    <property type="evidence" value="ECO:0007669"/>
    <property type="project" value="UniProtKB-ARBA"/>
</dbReference>
<dbReference type="GO" id="GO:0031967">
    <property type="term" value="C:organelle envelope"/>
    <property type="evidence" value="ECO:0007669"/>
    <property type="project" value="UniProtKB-ARBA"/>
</dbReference>
<dbReference type="GO" id="GO:0098662">
    <property type="term" value="P:inorganic cation transmembrane transport"/>
    <property type="evidence" value="ECO:0007669"/>
    <property type="project" value="UniProtKB-ARBA"/>
</dbReference>
<gene>
    <name evidence="11" type="ORF">CLV78_109124</name>
</gene>
<dbReference type="InterPro" id="IPR036249">
    <property type="entry name" value="Thioredoxin-like_sf"/>
</dbReference>
<dbReference type="CDD" id="cd03064">
    <property type="entry name" value="TRX_Fd_NuoE"/>
    <property type="match status" value="1"/>
</dbReference>
<sequence>MLRRLHPDQPDSFAFTADNMAWAEAQITKYPEGRQASAVIPLLWRAQEQEGWLSRPAIEYVADMLGMAHIRALEVATFYFMFQLQPVGSVAHVQICGTTSCMICGAEALIEVCKDKIAAKPHALSADGKFSWEEVECLGACTNAPMIQIGKDFYEDLTPETLSAILDDLAAGKVPTPGPQNGRIGAEPLGGPKVLVEGSDTSAQNASVALATSIGDTIKRIDGTEVPLLKPWGDQGGRAVEARSEPAPEPRPAADVPVNDTGVTKQQAPARSAAKPEPKPAKPETEATETDETGTRPARLDDPRDGQPDDLKKIKGIGPKLEEVCHSLGFYHFDQIANWTEEEIAWVDTHLEGFKGRVTRDDWVGQAKALVEAGT</sequence>
<keyword evidence="6" id="KW-0411">Iron-sulfur</keyword>
<evidence type="ECO:0000256" key="6">
    <source>
        <dbReference type="ARBA" id="ARBA00023014"/>
    </source>
</evidence>
<evidence type="ECO:0000256" key="4">
    <source>
        <dbReference type="ARBA" id="ARBA00022967"/>
    </source>
</evidence>
<comment type="caution">
    <text evidence="11">The sequence shown here is derived from an EMBL/GenBank/DDBJ whole genome shotgun (WGS) entry which is preliminary data.</text>
</comment>
<dbReference type="NCBIfam" id="NF009040">
    <property type="entry name" value="PRK12373.1"/>
    <property type="match status" value="1"/>
</dbReference>
<dbReference type="GO" id="GO:0003954">
    <property type="term" value="F:NADH dehydrogenase activity"/>
    <property type="evidence" value="ECO:0007669"/>
    <property type="project" value="TreeGrafter"/>
</dbReference>
<feature type="region of interest" description="Disordered" evidence="10">
    <location>
        <begin position="227"/>
        <end position="311"/>
    </location>
</feature>
<dbReference type="OrthoDB" id="9807941at2"/>
<dbReference type="PANTHER" id="PTHR10371:SF3">
    <property type="entry name" value="NADH DEHYDROGENASE [UBIQUINONE] FLAVOPROTEIN 2, MITOCHONDRIAL"/>
    <property type="match status" value="1"/>
</dbReference>
<name>A0A2T0RK46_9RHOB</name>
<dbReference type="GO" id="GO:0031090">
    <property type="term" value="C:organelle membrane"/>
    <property type="evidence" value="ECO:0007669"/>
    <property type="project" value="UniProtKB-ARBA"/>
</dbReference>
<keyword evidence="5" id="KW-0408">Iron</keyword>
<dbReference type="InterPro" id="IPR042128">
    <property type="entry name" value="NuoE_dom"/>
</dbReference>
<evidence type="ECO:0000313" key="12">
    <source>
        <dbReference type="Proteomes" id="UP000239480"/>
    </source>
</evidence>